<name>A0A4C1SHL2_EUMVA</name>
<dbReference type="SUPFAM" id="SSF50814">
    <property type="entry name" value="Lipocalins"/>
    <property type="match status" value="2"/>
</dbReference>
<dbReference type="GO" id="GO:0008289">
    <property type="term" value="F:lipid binding"/>
    <property type="evidence" value="ECO:0007669"/>
    <property type="project" value="InterPro"/>
</dbReference>
<dbReference type="Proteomes" id="UP000299102">
    <property type="component" value="Unassembled WGS sequence"/>
</dbReference>
<gene>
    <name evidence="2" type="ORF">EVAR_76932_1</name>
</gene>
<dbReference type="EMBL" id="BGZK01000006">
    <property type="protein sequence ID" value="GBP00678.1"/>
    <property type="molecule type" value="Genomic_DNA"/>
</dbReference>
<evidence type="ECO:0000313" key="3">
    <source>
        <dbReference type="Proteomes" id="UP000299102"/>
    </source>
</evidence>
<dbReference type="STRING" id="151549.A0A4C1SHL2"/>
<comment type="caution">
    <text evidence="2">The sequence shown here is derived from an EMBL/GenBank/DDBJ whole genome shotgun (WGS) entry which is preliminary data.</text>
</comment>
<sequence length="218" mass="24334">MITRTAANAVTPTVELRKDGDDYVLVTSSTFKTTEMKFKPGQEFDEERADGAKGTLIISPYPSVRLSVRSVAQTLSTRRLRSGIDIHINYADEVREYNFEKWFLTEEGKDEGRGCGVGGRADHRNSLDETQKLKLLLYACVLRECGAAQVDYSTARPQVELVYGPVKSVCTFEGNKLKQVQKGGDGIEATYVREFGPEEMKAVMTVKDVVCTRVYKAQ</sequence>
<dbReference type="InterPro" id="IPR031259">
    <property type="entry name" value="ILBP"/>
</dbReference>
<reference evidence="2 3" key="1">
    <citation type="journal article" date="2019" name="Commun. Biol.">
        <title>The bagworm genome reveals a unique fibroin gene that provides high tensile strength.</title>
        <authorList>
            <person name="Kono N."/>
            <person name="Nakamura H."/>
            <person name="Ohtoshi R."/>
            <person name="Tomita M."/>
            <person name="Numata K."/>
            <person name="Arakawa K."/>
        </authorList>
    </citation>
    <scope>NUCLEOTIDE SEQUENCE [LARGE SCALE GENOMIC DNA]</scope>
</reference>
<protein>
    <submittedName>
        <fullName evidence="2">Fatty acid-binding protein</fullName>
    </submittedName>
</protein>
<evidence type="ECO:0000313" key="2">
    <source>
        <dbReference type="EMBL" id="GBP00678.1"/>
    </source>
</evidence>
<proteinExistence type="inferred from homology"/>
<evidence type="ECO:0000256" key="1">
    <source>
        <dbReference type="ARBA" id="ARBA00008390"/>
    </source>
</evidence>
<comment type="similarity">
    <text evidence="1">Belongs to the calycin superfamily. Fatty-acid binding protein (FABP) family.</text>
</comment>
<dbReference type="InterPro" id="IPR012674">
    <property type="entry name" value="Calycin"/>
</dbReference>
<accession>A0A4C1SHL2</accession>
<dbReference type="PANTHER" id="PTHR11955">
    <property type="entry name" value="FATTY ACID BINDING PROTEIN"/>
    <property type="match status" value="1"/>
</dbReference>
<dbReference type="Gene3D" id="2.40.128.20">
    <property type="match status" value="2"/>
</dbReference>
<dbReference type="AlphaFoldDB" id="A0A4C1SHL2"/>
<organism evidence="2 3">
    <name type="scientific">Eumeta variegata</name>
    <name type="common">Bagworm moth</name>
    <name type="synonym">Eumeta japonica</name>
    <dbReference type="NCBI Taxonomy" id="151549"/>
    <lineage>
        <taxon>Eukaryota</taxon>
        <taxon>Metazoa</taxon>
        <taxon>Ecdysozoa</taxon>
        <taxon>Arthropoda</taxon>
        <taxon>Hexapoda</taxon>
        <taxon>Insecta</taxon>
        <taxon>Pterygota</taxon>
        <taxon>Neoptera</taxon>
        <taxon>Endopterygota</taxon>
        <taxon>Lepidoptera</taxon>
        <taxon>Glossata</taxon>
        <taxon>Ditrysia</taxon>
        <taxon>Tineoidea</taxon>
        <taxon>Psychidae</taxon>
        <taxon>Oiketicinae</taxon>
        <taxon>Eumeta</taxon>
    </lineage>
</organism>
<keyword evidence="3" id="KW-1185">Reference proteome</keyword>
<dbReference type="OrthoDB" id="354351at2759"/>